<sequence length="50" mass="5765">MNKYPLGKKIKVRKAVSLSLSQVNRPQLMPQGFHKDWLSLQSRNSSIKLL</sequence>
<reference evidence="1" key="1">
    <citation type="submission" date="2018-02" db="EMBL/GenBank/DDBJ databases">
        <title>Rhizophora mucronata_Transcriptome.</title>
        <authorList>
            <person name="Meera S.P."/>
            <person name="Sreeshan A."/>
            <person name="Augustine A."/>
        </authorList>
    </citation>
    <scope>NUCLEOTIDE SEQUENCE</scope>
    <source>
        <tissue evidence="1">Leaf</tissue>
    </source>
</reference>
<evidence type="ECO:0000313" key="1">
    <source>
        <dbReference type="EMBL" id="MBX06580.1"/>
    </source>
</evidence>
<accession>A0A2P2KLK5</accession>
<dbReference type="EMBL" id="GGEC01026096">
    <property type="protein sequence ID" value="MBX06580.1"/>
    <property type="molecule type" value="Transcribed_RNA"/>
</dbReference>
<protein>
    <submittedName>
        <fullName evidence="1">Uncharacterized protein</fullName>
    </submittedName>
</protein>
<proteinExistence type="predicted"/>
<name>A0A2P2KLK5_RHIMU</name>
<organism evidence="1">
    <name type="scientific">Rhizophora mucronata</name>
    <name type="common">Asiatic mangrove</name>
    <dbReference type="NCBI Taxonomy" id="61149"/>
    <lineage>
        <taxon>Eukaryota</taxon>
        <taxon>Viridiplantae</taxon>
        <taxon>Streptophyta</taxon>
        <taxon>Embryophyta</taxon>
        <taxon>Tracheophyta</taxon>
        <taxon>Spermatophyta</taxon>
        <taxon>Magnoliopsida</taxon>
        <taxon>eudicotyledons</taxon>
        <taxon>Gunneridae</taxon>
        <taxon>Pentapetalae</taxon>
        <taxon>rosids</taxon>
        <taxon>fabids</taxon>
        <taxon>Malpighiales</taxon>
        <taxon>Rhizophoraceae</taxon>
        <taxon>Rhizophora</taxon>
    </lineage>
</organism>
<dbReference type="AlphaFoldDB" id="A0A2P2KLK5"/>